<protein>
    <submittedName>
        <fullName evidence="2">Class A beta-lactamase-related serine hydrolase</fullName>
    </submittedName>
</protein>
<dbReference type="EMBL" id="SADE01000001">
    <property type="protein sequence ID" value="RVU38876.1"/>
    <property type="molecule type" value="Genomic_DNA"/>
</dbReference>
<keyword evidence="3" id="KW-1185">Reference proteome</keyword>
<feature type="domain" description="Beta-lactamase-related" evidence="1">
    <location>
        <begin position="12"/>
        <end position="338"/>
    </location>
</feature>
<evidence type="ECO:0000313" key="2">
    <source>
        <dbReference type="EMBL" id="RVU38876.1"/>
    </source>
</evidence>
<dbReference type="SUPFAM" id="SSF56601">
    <property type="entry name" value="beta-lactamase/transpeptidase-like"/>
    <property type="match status" value="1"/>
</dbReference>
<dbReference type="AlphaFoldDB" id="A0A3S2VPX0"/>
<keyword evidence="2" id="KW-0378">Hydrolase</keyword>
<dbReference type="Pfam" id="PF00144">
    <property type="entry name" value="Beta-lactamase"/>
    <property type="match status" value="1"/>
</dbReference>
<name>A0A3S2VPX0_9PROT</name>
<gene>
    <name evidence="2" type="ORF">EOI86_06315</name>
</gene>
<sequence>MGETIDDTSEAYLREMVAAEHFSGTVLVTSGDRVLHKRAYGPASESQPNQADQRLHVGSVTKQFTAAAILQLVEAGKITLDDPINSLLPDRYTAPIWTDITVRHLLSHTSGIPDYAVTRDYYDVTDGWAFDTTIDGMIGEAMTRALNFTPGSRFEYSNIGFTLLGKIIEAQTGRRYAAHIREELLTPLEMTDSEIHDEGFLPRPTDALGLRWEDASSRHVRDDVVSLPVTPADGGLVTTADDFLRWMGVYKRMTHPRLSRPFLEQMLQPVAPIDAKRWPGRDLRGEARYGLGVMRSGDLVMHEGSIVGFRSYFIYSLDDDLLIAVFSNNTTNNVFRIAAGLFDICQPKRGS</sequence>
<dbReference type="InterPro" id="IPR050491">
    <property type="entry name" value="AmpC-like"/>
</dbReference>
<dbReference type="PANTHER" id="PTHR46825:SF9">
    <property type="entry name" value="BETA-LACTAMASE-RELATED DOMAIN-CONTAINING PROTEIN"/>
    <property type="match status" value="1"/>
</dbReference>
<dbReference type="InterPro" id="IPR012338">
    <property type="entry name" value="Beta-lactam/transpept-like"/>
</dbReference>
<comment type="caution">
    <text evidence="2">The sequence shown here is derived from an EMBL/GenBank/DDBJ whole genome shotgun (WGS) entry which is preliminary data.</text>
</comment>
<dbReference type="RefSeq" id="WP_127764247.1">
    <property type="nucleotide sequence ID" value="NZ_SADE01000001.1"/>
</dbReference>
<dbReference type="PANTHER" id="PTHR46825">
    <property type="entry name" value="D-ALANYL-D-ALANINE-CARBOXYPEPTIDASE/ENDOPEPTIDASE AMPH"/>
    <property type="match status" value="1"/>
</dbReference>
<reference evidence="3" key="1">
    <citation type="submission" date="2019-01" db="EMBL/GenBank/DDBJ databases">
        <title>Gri0909 isolated from a small marine red alga.</title>
        <authorList>
            <person name="Kim J."/>
            <person name="Jeong S.E."/>
            <person name="Jeon C.O."/>
        </authorList>
    </citation>
    <scope>NUCLEOTIDE SEQUENCE [LARGE SCALE GENOMIC DNA]</scope>
    <source>
        <strain evidence="3">Gri0909</strain>
    </source>
</reference>
<evidence type="ECO:0000313" key="3">
    <source>
        <dbReference type="Proteomes" id="UP000287447"/>
    </source>
</evidence>
<accession>A0A3S2VPX0</accession>
<dbReference type="InterPro" id="IPR001466">
    <property type="entry name" value="Beta-lactam-related"/>
</dbReference>
<proteinExistence type="predicted"/>
<dbReference type="OrthoDB" id="5705574at2"/>
<organism evidence="2 3">
    <name type="scientific">Hwanghaeella grinnelliae</name>
    <dbReference type="NCBI Taxonomy" id="2500179"/>
    <lineage>
        <taxon>Bacteria</taxon>
        <taxon>Pseudomonadati</taxon>
        <taxon>Pseudomonadota</taxon>
        <taxon>Alphaproteobacteria</taxon>
        <taxon>Rhodospirillales</taxon>
        <taxon>Rhodospirillaceae</taxon>
        <taxon>Hwanghaeella</taxon>
    </lineage>
</organism>
<dbReference type="Proteomes" id="UP000287447">
    <property type="component" value="Unassembled WGS sequence"/>
</dbReference>
<evidence type="ECO:0000259" key="1">
    <source>
        <dbReference type="Pfam" id="PF00144"/>
    </source>
</evidence>
<dbReference type="GO" id="GO:0016787">
    <property type="term" value="F:hydrolase activity"/>
    <property type="evidence" value="ECO:0007669"/>
    <property type="project" value="UniProtKB-KW"/>
</dbReference>
<dbReference type="Gene3D" id="3.40.710.10">
    <property type="entry name" value="DD-peptidase/beta-lactamase superfamily"/>
    <property type="match status" value="1"/>
</dbReference>